<dbReference type="VEuPathDB" id="TriTrypDB:TcCL_NonESM04641"/>
<dbReference type="VEuPathDB" id="TriTrypDB:TcYC6_0076390"/>
<dbReference type="GO" id="GO:0016705">
    <property type="term" value="F:oxidoreductase activity, acting on paired donors, with incorporation or reduction of molecular oxygen"/>
    <property type="evidence" value="ECO:0007669"/>
    <property type="project" value="InterPro"/>
</dbReference>
<dbReference type="VEuPathDB" id="TriTrypDB:TcBrA4_0100380"/>
<dbReference type="OMA" id="WNAYLAC"/>
<dbReference type="GO" id="GO:0004497">
    <property type="term" value="F:monooxygenase activity"/>
    <property type="evidence" value="ECO:0007669"/>
    <property type="project" value="InterPro"/>
</dbReference>
<feature type="compositionally biased region" description="Basic and acidic residues" evidence="1">
    <location>
        <begin position="545"/>
        <end position="555"/>
    </location>
</feature>
<dbReference type="VEuPathDB" id="TriTrypDB:TCSYLVIO_000432"/>
<dbReference type="GO" id="GO:0020037">
    <property type="term" value="F:heme binding"/>
    <property type="evidence" value="ECO:0007669"/>
    <property type="project" value="InterPro"/>
</dbReference>
<dbReference type="VEuPathDB" id="TriTrypDB:TCDM_05472"/>
<evidence type="ECO:0000313" key="3">
    <source>
        <dbReference type="Proteomes" id="UP000246078"/>
    </source>
</evidence>
<name>A0A2V2W300_TRYCR</name>
<dbReference type="AlphaFoldDB" id="A0A2V2W300"/>
<dbReference type="VEuPathDB" id="TriTrypDB:TcG_04592"/>
<dbReference type="Proteomes" id="UP000246078">
    <property type="component" value="Unassembled WGS sequence"/>
</dbReference>
<dbReference type="VEuPathDB" id="TriTrypDB:Tc_MARK_9675"/>
<reference evidence="2 3" key="1">
    <citation type="journal article" date="2018" name="Microb. Genom.">
        <title>Expanding an expanded genome: long-read sequencing of Trypanosoma cruzi.</title>
        <authorList>
            <person name="Berna L."/>
            <person name="Rodriguez M."/>
            <person name="Chiribao M.L."/>
            <person name="Parodi-Talice A."/>
            <person name="Pita S."/>
            <person name="Rijo G."/>
            <person name="Alvarez-Valin F."/>
            <person name="Robello C."/>
        </authorList>
    </citation>
    <scope>NUCLEOTIDE SEQUENCE [LARGE SCALE GENOMIC DNA]</scope>
    <source>
        <strain evidence="2 3">TCC</strain>
    </source>
</reference>
<comment type="caution">
    <text evidence="2">The sequence shown here is derived from an EMBL/GenBank/DDBJ whole genome shotgun (WGS) entry which is preliminary data.</text>
</comment>
<dbReference type="VEuPathDB" id="TriTrypDB:TcCLB.509319.10"/>
<organism evidence="2 3">
    <name type="scientific">Trypanosoma cruzi</name>
    <dbReference type="NCBI Taxonomy" id="5693"/>
    <lineage>
        <taxon>Eukaryota</taxon>
        <taxon>Discoba</taxon>
        <taxon>Euglenozoa</taxon>
        <taxon>Kinetoplastea</taxon>
        <taxon>Metakinetoplastina</taxon>
        <taxon>Trypanosomatida</taxon>
        <taxon>Trypanosomatidae</taxon>
        <taxon>Trypanosoma</taxon>
        <taxon>Schizotrypanum</taxon>
    </lineage>
</organism>
<dbReference type="SUPFAM" id="SSF48264">
    <property type="entry name" value="Cytochrome P450"/>
    <property type="match status" value="1"/>
</dbReference>
<dbReference type="EMBL" id="PRFC01000181">
    <property type="protein sequence ID" value="PWV03012.1"/>
    <property type="molecule type" value="Genomic_DNA"/>
</dbReference>
<protein>
    <submittedName>
        <fullName evidence="2">Kinetoplast ribosomal PPR-repeat containing protein 21</fullName>
    </submittedName>
</protein>
<dbReference type="OrthoDB" id="241764at2759"/>
<gene>
    <name evidence="2" type="ORF">C3747_181g37</name>
</gene>
<dbReference type="GO" id="GO:0005506">
    <property type="term" value="F:iron ion binding"/>
    <property type="evidence" value="ECO:0007669"/>
    <property type="project" value="InterPro"/>
</dbReference>
<dbReference type="Gene3D" id="1.25.40.10">
    <property type="entry name" value="Tetratricopeptide repeat domain"/>
    <property type="match status" value="1"/>
</dbReference>
<sequence length="583" mass="65198">MLQRRGFLLGRVLDDTNVGSVLRTMKHVERRRVARAQAKKAAEGTNPYNKAQYINAFVEAQSARMTHEQILKEGAVEEQSLMAVVNAARPSVVVGSHNDVLPGGAAADGVAFGSWREGNPALERVCMSMDRNLHCILRGAMTPPAFSPEALQRNAPTRLESVQRLLRLLHAEEHERWSKVRLNAFSNRMESCLKSVCGEDFGMRQRLMAVLLQSAAMQSWELAFQLYHDYFLPSLKEQRRRVEEDGRMTGIEAATSALVAVLCETIRCHHQAGTRAIGSGPSFNTVAGLASSSTFILLPVAAAPLFSVLQPSGNATWQSVLELTQRFQPHGSKRMYLPSIAWGEMLRAMHRMGASLAEVQGVVDIITDPSRTKNAEKHMRDTRLWNAYISVSDWQHALDVYSNNLPHYGVKETAATNAALMETLLRDGRWGQALDVFRRLQKKEGQLIIGTSSVFTAVFRALEQQGDWHAVTSLVMDFDHFLVHFGVSHDHWLASPLREALQRPQHLRDDSCVTWVAWVRELPEWSHVTRELAHAMEAALITCDTRKSRDNEQREQQVGQESTAGMGAIPDDIMTAEGLHDLM</sequence>
<dbReference type="VEuPathDB" id="TriTrypDB:BCY84_02930"/>
<dbReference type="VEuPathDB" id="TriTrypDB:TcCLB.509099.120"/>
<dbReference type="VEuPathDB" id="TriTrypDB:C3747_181g37"/>
<dbReference type="InterPro" id="IPR011990">
    <property type="entry name" value="TPR-like_helical_dom_sf"/>
</dbReference>
<evidence type="ECO:0000313" key="2">
    <source>
        <dbReference type="EMBL" id="PWV03012.1"/>
    </source>
</evidence>
<dbReference type="InterPro" id="IPR036396">
    <property type="entry name" value="Cyt_P450_sf"/>
</dbReference>
<feature type="region of interest" description="Disordered" evidence="1">
    <location>
        <begin position="545"/>
        <end position="568"/>
    </location>
</feature>
<accession>A0A2V2W300</accession>
<dbReference type="VEuPathDB" id="TriTrypDB:ECC02_004402"/>
<proteinExistence type="predicted"/>
<dbReference type="SMR" id="A0A2V2W300"/>
<dbReference type="VEuPathDB" id="TriTrypDB:C4B63_9g255"/>
<evidence type="ECO:0000256" key="1">
    <source>
        <dbReference type="SAM" id="MobiDB-lite"/>
    </source>
</evidence>